<accession>A0A6A5Z9U4</accession>
<dbReference type="OrthoDB" id="74764at2759"/>
<evidence type="ECO:0000313" key="3">
    <source>
        <dbReference type="Proteomes" id="UP000799770"/>
    </source>
</evidence>
<name>A0A6A5Z9U4_9PLEO</name>
<dbReference type="Proteomes" id="UP000799770">
    <property type="component" value="Unassembled WGS sequence"/>
</dbReference>
<dbReference type="Pfam" id="PF09362">
    <property type="entry name" value="DUF1996"/>
    <property type="match status" value="1"/>
</dbReference>
<dbReference type="AlphaFoldDB" id="A0A6A5Z9U4"/>
<dbReference type="EMBL" id="ML977322">
    <property type="protein sequence ID" value="KAF2115854.1"/>
    <property type="molecule type" value="Genomic_DNA"/>
</dbReference>
<gene>
    <name evidence="2" type="ORF">BDV96DRAFT_492456</name>
</gene>
<protein>
    <recommendedName>
        <fullName evidence="1">DUF1996 domain-containing protein</fullName>
    </recommendedName>
</protein>
<feature type="domain" description="DUF1996" evidence="1">
    <location>
        <begin position="30"/>
        <end position="284"/>
    </location>
</feature>
<reference evidence="2" key="1">
    <citation type="journal article" date="2020" name="Stud. Mycol.">
        <title>101 Dothideomycetes genomes: a test case for predicting lifestyles and emergence of pathogens.</title>
        <authorList>
            <person name="Haridas S."/>
            <person name="Albert R."/>
            <person name="Binder M."/>
            <person name="Bloem J."/>
            <person name="Labutti K."/>
            <person name="Salamov A."/>
            <person name="Andreopoulos B."/>
            <person name="Baker S."/>
            <person name="Barry K."/>
            <person name="Bills G."/>
            <person name="Bluhm B."/>
            <person name="Cannon C."/>
            <person name="Castanera R."/>
            <person name="Culley D."/>
            <person name="Daum C."/>
            <person name="Ezra D."/>
            <person name="Gonzalez J."/>
            <person name="Henrissat B."/>
            <person name="Kuo A."/>
            <person name="Liang C."/>
            <person name="Lipzen A."/>
            <person name="Lutzoni F."/>
            <person name="Magnuson J."/>
            <person name="Mondo S."/>
            <person name="Nolan M."/>
            <person name="Ohm R."/>
            <person name="Pangilinan J."/>
            <person name="Park H.-J."/>
            <person name="Ramirez L."/>
            <person name="Alfaro M."/>
            <person name="Sun H."/>
            <person name="Tritt A."/>
            <person name="Yoshinaga Y."/>
            <person name="Zwiers L.-H."/>
            <person name="Turgeon B."/>
            <person name="Goodwin S."/>
            <person name="Spatafora J."/>
            <person name="Crous P."/>
            <person name="Grigoriev I."/>
        </authorList>
    </citation>
    <scope>NUCLEOTIDE SEQUENCE</scope>
    <source>
        <strain evidence="2">CBS 627.86</strain>
    </source>
</reference>
<sequence>MGQNGSVPGGPTFNDFLRFSCSELNIQRIDPLVTPGIVPSPHLHQFVGGNALASNMDPSMNISSVATCTTCTFSEDFSNYWTAVLFFRARNGSFHRVPLMANLGLENQRGGMTVYYTAPYDKKTKVTAFKPGFRMLIGDPAYRQPSPNAEEFQSIAFRCFTTPWGPAPANSEIGGSWDTRNFPTEPCPYGLRVNNFFPTCWDGVNTDSPNHKDHVAYPSKGTFATEWECPSTHPVKLPQILYETIWNTSAYDKSMWPTDGSQPFVFSMGDPTGYGWHGDYLFGWKGDALQRAMDNFCGVDCPVLEKQTVEKANECSKAPVVNEDVDGWIESLPGGAPVTY</sequence>
<proteinExistence type="predicted"/>
<dbReference type="PANTHER" id="PTHR43662:SF3">
    <property type="entry name" value="DOMAIN PROTEIN, PUTATIVE (AFU_ORTHOLOGUE AFUA_6G11970)-RELATED"/>
    <property type="match status" value="1"/>
</dbReference>
<evidence type="ECO:0000259" key="1">
    <source>
        <dbReference type="Pfam" id="PF09362"/>
    </source>
</evidence>
<dbReference type="PANTHER" id="PTHR43662">
    <property type="match status" value="1"/>
</dbReference>
<evidence type="ECO:0000313" key="2">
    <source>
        <dbReference type="EMBL" id="KAF2115854.1"/>
    </source>
</evidence>
<dbReference type="InterPro" id="IPR018535">
    <property type="entry name" value="DUF1996"/>
</dbReference>
<keyword evidence="3" id="KW-1185">Reference proteome</keyword>
<organism evidence="2 3">
    <name type="scientific">Lophiotrema nucula</name>
    <dbReference type="NCBI Taxonomy" id="690887"/>
    <lineage>
        <taxon>Eukaryota</taxon>
        <taxon>Fungi</taxon>
        <taxon>Dikarya</taxon>
        <taxon>Ascomycota</taxon>
        <taxon>Pezizomycotina</taxon>
        <taxon>Dothideomycetes</taxon>
        <taxon>Pleosporomycetidae</taxon>
        <taxon>Pleosporales</taxon>
        <taxon>Lophiotremataceae</taxon>
        <taxon>Lophiotrema</taxon>
    </lineage>
</organism>